<evidence type="ECO:0000313" key="3">
    <source>
        <dbReference type="Proteomes" id="UP000429644"/>
    </source>
</evidence>
<sequence length="397" mass="42958">MADHFSGPRALADPASDITDVYAFPSPERPGHLVLALNVFPAAAAGALFSDALIYRLRLRPVTATTAGGTPTFVTGAEEYLFEFRFAVPTLEDSADGVVQRGTCITPLGAEVSFQVGEREPTEMTESRGVRIFAGARLDPFFIDLAAEQATHASQRLMFRPKGVNAVNGANVLSIVLELDVATVLDRDTGTLLGVVGETVASAEHHVRMERMGRPEIKNFILQDKKYDTVNRDLEIRDLYNAEDAFDLRQDYVGAYRARLNANLAFFDRLDGRIDWPADEEGVHPLTELLLADFLVVDASKPFSDDGFLEIERAVLAGRPHMTRGGRSPDDDIVDLLYTLLVGGLDGPRISDGVDGPTQPAARSFPYLVSPNPDPPDLRAVLAAATAPPKEAASSPG</sequence>
<evidence type="ECO:0000313" key="2">
    <source>
        <dbReference type="EMBL" id="MPV90261.1"/>
    </source>
</evidence>
<dbReference type="Pfam" id="PF14224">
    <property type="entry name" value="DUF4331"/>
    <property type="match status" value="2"/>
</dbReference>
<organism evidence="2 3">
    <name type="scientific">Georgenia ruanii</name>
    <dbReference type="NCBI Taxonomy" id="348442"/>
    <lineage>
        <taxon>Bacteria</taxon>
        <taxon>Bacillati</taxon>
        <taxon>Actinomycetota</taxon>
        <taxon>Actinomycetes</taxon>
        <taxon>Micrococcales</taxon>
        <taxon>Bogoriellaceae</taxon>
        <taxon>Georgenia</taxon>
    </lineage>
</organism>
<dbReference type="OrthoDB" id="9791748at2"/>
<name>A0A7J9V049_9MICO</name>
<feature type="region of interest" description="Disordered" evidence="1">
    <location>
        <begin position="350"/>
        <end position="379"/>
    </location>
</feature>
<dbReference type="AlphaFoldDB" id="A0A7J9V049"/>
<evidence type="ECO:0000256" key="1">
    <source>
        <dbReference type="SAM" id="MobiDB-lite"/>
    </source>
</evidence>
<dbReference type="RefSeq" id="WP_152233046.1">
    <property type="nucleotide sequence ID" value="NZ_BAAAOT010000026.1"/>
</dbReference>
<proteinExistence type="predicted"/>
<dbReference type="InterPro" id="IPR025566">
    <property type="entry name" value="DUF4331"/>
</dbReference>
<comment type="caution">
    <text evidence="2">The sequence shown here is derived from an EMBL/GenBank/DDBJ whole genome shotgun (WGS) entry which is preliminary data.</text>
</comment>
<reference evidence="2 3" key="1">
    <citation type="submission" date="2019-10" db="EMBL/GenBank/DDBJ databases">
        <title>Georgenia wutianyii sp. nov. and Georgenia yuyongxinii sp. nov. isolated from plateau pika (Ochotona curzoniae) in the Qinghai-Tibet plateau of China.</title>
        <authorList>
            <person name="Tian Z."/>
        </authorList>
    </citation>
    <scope>NUCLEOTIDE SEQUENCE [LARGE SCALE GENOMIC DNA]</scope>
    <source>
        <strain evidence="2 3">JCM 15130</strain>
    </source>
</reference>
<dbReference type="EMBL" id="WHPD01003536">
    <property type="protein sequence ID" value="MPV90261.1"/>
    <property type="molecule type" value="Genomic_DNA"/>
</dbReference>
<gene>
    <name evidence="2" type="ORF">GB882_16430</name>
</gene>
<accession>A0A7J9V049</accession>
<dbReference type="Proteomes" id="UP000429644">
    <property type="component" value="Unassembled WGS sequence"/>
</dbReference>
<keyword evidence="3" id="KW-1185">Reference proteome</keyword>
<protein>
    <submittedName>
        <fullName evidence="2">DUF4331 domain-containing protein</fullName>
    </submittedName>
</protein>